<accession>A0A0A9ELI5</accession>
<proteinExistence type="predicted"/>
<evidence type="ECO:0000313" key="1">
    <source>
        <dbReference type="EMBL" id="JAE00967.1"/>
    </source>
</evidence>
<sequence>MLDSSCSVFTCRMQVSSADRKPCDRSLSTHRATAPVLSL</sequence>
<dbReference type="AlphaFoldDB" id="A0A0A9ELI5"/>
<protein>
    <submittedName>
        <fullName evidence="1">Uncharacterized protein</fullName>
    </submittedName>
</protein>
<reference evidence="1" key="1">
    <citation type="submission" date="2014-09" db="EMBL/GenBank/DDBJ databases">
        <authorList>
            <person name="Magalhaes I.L.F."/>
            <person name="Oliveira U."/>
            <person name="Santos F.R."/>
            <person name="Vidigal T.H.D.A."/>
            <person name="Brescovit A.D."/>
            <person name="Santos A.J."/>
        </authorList>
    </citation>
    <scope>NUCLEOTIDE SEQUENCE</scope>
    <source>
        <tissue evidence="1">Shoot tissue taken approximately 20 cm above the soil surface</tissue>
    </source>
</reference>
<reference evidence="1" key="2">
    <citation type="journal article" date="2015" name="Data Brief">
        <title>Shoot transcriptome of the giant reed, Arundo donax.</title>
        <authorList>
            <person name="Barrero R.A."/>
            <person name="Guerrero F.D."/>
            <person name="Moolhuijzen P."/>
            <person name="Goolsby J.A."/>
            <person name="Tidwell J."/>
            <person name="Bellgard S.E."/>
            <person name="Bellgard M.I."/>
        </authorList>
    </citation>
    <scope>NUCLEOTIDE SEQUENCE</scope>
    <source>
        <tissue evidence="1">Shoot tissue taken approximately 20 cm above the soil surface</tissue>
    </source>
</reference>
<name>A0A0A9ELI5_ARUDO</name>
<organism evidence="1">
    <name type="scientific">Arundo donax</name>
    <name type="common">Giant reed</name>
    <name type="synonym">Donax arundinaceus</name>
    <dbReference type="NCBI Taxonomy" id="35708"/>
    <lineage>
        <taxon>Eukaryota</taxon>
        <taxon>Viridiplantae</taxon>
        <taxon>Streptophyta</taxon>
        <taxon>Embryophyta</taxon>
        <taxon>Tracheophyta</taxon>
        <taxon>Spermatophyta</taxon>
        <taxon>Magnoliopsida</taxon>
        <taxon>Liliopsida</taxon>
        <taxon>Poales</taxon>
        <taxon>Poaceae</taxon>
        <taxon>PACMAD clade</taxon>
        <taxon>Arundinoideae</taxon>
        <taxon>Arundineae</taxon>
        <taxon>Arundo</taxon>
    </lineage>
</organism>
<dbReference type="EMBL" id="GBRH01196929">
    <property type="protein sequence ID" value="JAE00967.1"/>
    <property type="molecule type" value="Transcribed_RNA"/>
</dbReference>